<proteinExistence type="predicted"/>
<protein>
    <submittedName>
        <fullName evidence="1">Uncharacterized protein</fullName>
    </submittedName>
</protein>
<dbReference type="EMBL" id="JAGFNK010000017">
    <property type="protein sequence ID" value="KAI9511798.1"/>
    <property type="molecule type" value="Genomic_DNA"/>
</dbReference>
<keyword evidence="2" id="KW-1185">Reference proteome</keyword>
<accession>A0ACC0UJI2</accession>
<dbReference type="Proteomes" id="UP001207468">
    <property type="component" value="Unassembled WGS sequence"/>
</dbReference>
<comment type="caution">
    <text evidence="1">The sequence shown here is derived from an EMBL/GenBank/DDBJ whole genome shotgun (WGS) entry which is preliminary data.</text>
</comment>
<sequence>MESHTFDSNHINHSIRDNAAPPRQSPSTKDINHGHLRGDLPPSPARFLNQPKATNSRTAILASSPSGFAANLLTPSGLSTSVDAITVSDTTLNIASGSGLHPTGLHFRDGSGNARKAKAATPGLLHPDSYDHAPISAPTVFSHNAAALSLPLLDKYISSLPRPPFSSSSRSKTGTKVERFAPLDRLAILGRSLESLETNYKPKPVWRNCNLILGGVVNTVLGITGSSALATFYSLKGLFNTVQIFALILATIGHNVLSDWRQVFLGTIPNILALNFAPVLIQSIILLIILMALAGLLLYVFHVSIAPCKRYDCLEGFQRPDRSHGRRIVITSFLLTIIYLPLSTMAVHVITWSDDLWAVPNPYVNSTTNPPTVVPLGPLDQFRDPLDFCYTTTMKKNELNFAPAVFIMAVLALVALTISYPLVLRRIIKQSVPIVDRFTELGKPRSISDMNREYQRLLERDQSPLNFLYSGYRRDWAAYESLYLFMKFTALLIVAVIDPDNCLFRTFSRMRIIVFRQVLLLVVTAIFFAMQWAFSPFRDPVNNASEWVSRLNYVLTSLVALLVALGVPGKDVINGPILYIDYFLIINLDIVQRLVKRLAGRIDFSALDISSSSPHTRRRIWQEAITALFLTSPECKIPYKQPIYYIQARNSEFPPYLVNFQVLCHFLTIVVLKDLARNWHNCRADSTEFIGPDCFWRSPSRQLSPGSTRHFGNAWWLPFPPALVLRYDDGPLAVLNDLADFEQYLVQNSESEIQRRREIRIALRALDGQKVHWPYLHVDTNDTSTPWCLRGMRYKAQASTYYETGILNIKRKGYLVWDGLQVGSGFDVEIVYDKHVRVDGAFIGINDEYELTPALARFFAQNHALIHSRVSGIEALLTGYRQYFQQECRAKAETLSYGFLLRVYDHPRDSEGLAQYSIKHERDLRVKQLLVSNEAAFRVTYERLVAVSTTEVATWWYILWDDLWRRNADTINKLRQYASDFDPHYPSSIAYSPLPRAALENFLTQRGLLHNKRKRGDFIDNGFLNKVYIRMYDIVFHRSSETNIFHLGYDTRKLDMEDVDLETQVPLSTLGTGGGTDHDDPVIRPRPVFRWEGILSDPLVKKQPGRNFLSKLGVWLGLTPFWRTGTGSLGVALDVHLEGDKYILSDNLQDDWRS</sequence>
<evidence type="ECO:0000313" key="2">
    <source>
        <dbReference type="Proteomes" id="UP001207468"/>
    </source>
</evidence>
<organism evidence="1 2">
    <name type="scientific">Russula earlei</name>
    <dbReference type="NCBI Taxonomy" id="71964"/>
    <lineage>
        <taxon>Eukaryota</taxon>
        <taxon>Fungi</taxon>
        <taxon>Dikarya</taxon>
        <taxon>Basidiomycota</taxon>
        <taxon>Agaricomycotina</taxon>
        <taxon>Agaricomycetes</taxon>
        <taxon>Russulales</taxon>
        <taxon>Russulaceae</taxon>
        <taxon>Russula</taxon>
    </lineage>
</organism>
<name>A0ACC0UJI2_9AGAM</name>
<evidence type="ECO:0000313" key="1">
    <source>
        <dbReference type="EMBL" id="KAI9511798.1"/>
    </source>
</evidence>
<gene>
    <name evidence="1" type="ORF">F5148DRAFT_1315259</name>
</gene>
<reference evidence="1" key="1">
    <citation type="submission" date="2021-03" db="EMBL/GenBank/DDBJ databases">
        <title>Evolutionary priming and transition to the ectomycorrhizal habit in an iconic lineage of mushroom-forming fungi: is preadaptation a requirement?</title>
        <authorList>
            <consortium name="DOE Joint Genome Institute"/>
            <person name="Looney B.P."/>
            <person name="Miyauchi S."/>
            <person name="Morin E."/>
            <person name="Drula E."/>
            <person name="Courty P.E."/>
            <person name="Chicoki N."/>
            <person name="Fauchery L."/>
            <person name="Kohler A."/>
            <person name="Kuo A."/>
            <person name="LaButti K."/>
            <person name="Pangilinan J."/>
            <person name="Lipzen A."/>
            <person name="Riley R."/>
            <person name="Andreopoulos W."/>
            <person name="He G."/>
            <person name="Johnson J."/>
            <person name="Barry K.W."/>
            <person name="Grigoriev I.V."/>
            <person name="Nagy L."/>
            <person name="Hibbett D."/>
            <person name="Henrissat B."/>
            <person name="Matheny P.B."/>
            <person name="Labbe J."/>
            <person name="Martin A.F."/>
        </authorList>
    </citation>
    <scope>NUCLEOTIDE SEQUENCE</scope>
    <source>
        <strain evidence="1">BPL698</strain>
    </source>
</reference>